<dbReference type="EMBL" id="CAJNOC010010133">
    <property type="protein sequence ID" value="CAF1136874.1"/>
    <property type="molecule type" value="Genomic_DNA"/>
</dbReference>
<dbReference type="PANTHER" id="PTHR46641:SF2">
    <property type="entry name" value="FMRFAMIDE RECEPTOR"/>
    <property type="match status" value="1"/>
</dbReference>
<keyword evidence="1" id="KW-1133">Transmembrane helix</keyword>
<feature type="transmembrane region" description="Helical" evidence="1">
    <location>
        <begin position="129"/>
        <end position="148"/>
    </location>
</feature>
<dbReference type="Gene3D" id="1.20.1070.10">
    <property type="entry name" value="Rhodopsin 7-helix transmembrane proteins"/>
    <property type="match status" value="1"/>
</dbReference>
<feature type="non-terminal residue" evidence="2">
    <location>
        <position position="1"/>
    </location>
</feature>
<sequence>DETRPPEIKVIESTADIITNNGLPVVACLSLCLTMLCAGILSKPIFKGSFYKYLLYISIFDSLTLFTILFRPLLKQTLTEDIHELYFYCFITSFSLTSSYIIKLIISLDRYSRMSLKLTYLMRRPSNTILRLCLILSVIISSPVFLFHDYLEFEWYKLTYFELSLSKTGNTSPLGSFILLNIIVFNLGIYFLLIYFNVLLGKTIKENFKKLQQAIEIEQKRSKDFIINIEGDDLNEEETRVKLRDVCSFESNSIKKSPIEIEKCRKKLCDMIIFSNYVYLIGHTLNMILSISEQFKNLFGFKNFQLKTGKISDEMDITAPVLALSNIVLYSSMGINFFVFFFFSVNFRFVVEKAFKQTFRCLFCVSCMPCTMDKPIDKNDKDNILKLI</sequence>
<comment type="caution">
    <text evidence="2">The sequence shown here is derived from an EMBL/GenBank/DDBJ whole genome shotgun (WGS) entry which is preliminary data.</text>
</comment>
<feature type="transmembrane region" description="Helical" evidence="1">
    <location>
        <begin position="327"/>
        <end position="350"/>
    </location>
</feature>
<dbReference type="InterPro" id="IPR052954">
    <property type="entry name" value="GPCR-Ligand_Int"/>
</dbReference>
<protein>
    <recommendedName>
        <fullName evidence="4">G-protein coupled receptors family 1 profile domain-containing protein</fullName>
    </recommendedName>
</protein>
<dbReference type="AlphaFoldDB" id="A0A814RQG5"/>
<dbReference type="OrthoDB" id="10411995at2759"/>
<feature type="transmembrane region" description="Helical" evidence="1">
    <location>
        <begin position="271"/>
        <end position="291"/>
    </location>
</feature>
<feature type="transmembrane region" description="Helical" evidence="1">
    <location>
        <begin position="22"/>
        <end position="41"/>
    </location>
</feature>
<evidence type="ECO:0008006" key="4">
    <source>
        <dbReference type="Google" id="ProtNLM"/>
    </source>
</evidence>
<accession>A0A814RQG5</accession>
<dbReference type="SUPFAM" id="SSF81321">
    <property type="entry name" value="Family A G protein-coupled receptor-like"/>
    <property type="match status" value="1"/>
</dbReference>
<reference evidence="2" key="1">
    <citation type="submission" date="2021-02" db="EMBL/GenBank/DDBJ databases">
        <authorList>
            <person name="Nowell W R."/>
        </authorList>
    </citation>
    <scope>NUCLEOTIDE SEQUENCE</scope>
    <source>
        <strain evidence="2">Ploen Becks lab</strain>
    </source>
</reference>
<dbReference type="Proteomes" id="UP000663879">
    <property type="component" value="Unassembled WGS sequence"/>
</dbReference>
<feature type="transmembrane region" description="Helical" evidence="1">
    <location>
        <begin position="85"/>
        <end position="108"/>
    </location>
</feature>
<keyword evidence="1" id="KW-0812">Transmembrane</keyword>
<feature type="transmembrane region" description="Helical" evidence="1">
    <location>
        <begin position="177"/>
        <end position="200"/>
    </location>
</feature>
<proteinExistence type="predicted"/>
<evidence type="ECO:0000313" key="2">
    <source>
        <dbReference type="EMBL" id="CAF1136874.1"/>
    </source>
</evidence>
<gene>
    <name evidence="2" type="ORF">OXX778_LOCUS22726</name>
</gene>
<organism evidence="2 3">
    <name type="scientific">Brachionus calyciflorus</name>
    <dbReference type="NCBI Taxonomy" id="104777"/>
    <lineage>
        <taxon>Eukaryota</taxon>
        <taxon>Metazoa</taxon>
        <taxon>Spiralia</taxon>
        <taxon>Gnathifera</taxon>
        <taxon>Rotifera</taxon>
        <taxon>Eurotatoria</taxon>
        <taxon>Monogononta</taxon>
        <taxon>Pseudotrocha</taxon>
        <taxon>Ploima</taxon>
        <taxon>Brachionidae</taxon>
        <taxon>Brachionus</taxon>
    </lineage>
</organism>
<feature type="transmembrane region" description="Helical" evidence="1">
    <location>
        <begin position="53"/>
        <end position="73"/>
    </location>
</feature>
<evidence type="ECO:0000313" key="3">
    <source>
        <dbReference type="Proteomes" id="UP000663879"/>
    </source>
</evidence>
<keyword evidence="1" id="KW-0472">Membrane</keyword>
<evidence type="ECO:0000256" key="1">
    <source>
        <dbReference type="SAM" id="Phobius"/>
    </source>
</evidence>
<dbReference type="PANTHER" id="PTHR46641">
    <property type="entry name" value="FMRFAMIDE RECEPTOR-RELATED"/>
    <property type="match status" value="1"/>
</dbReference>
<keyword evidence="3" id="KW-1185">Reference proteome</keyword>
<name>A0A814RQG5_9BILA</name>